<dbReference type="FunFam" id="1.25.10.10:FF:001272">
    <property type="entry name" value="HEAT repeat protein (DRIM), putative"/>
    <property type="match status" value="1"/>
</dbReference>
<dbReference type="GO" id="GO:0032040">
    <property type="term" value="C:small-subunit processome"/>
    <property type="evidence" value="ECO:0007669"/>
    <property type="project" value="TreeGrafter"/>
</dbReference>
<organism evidence="5 6">
    <name type="scientific">Aspergillus oryzae (strain 3.042)</name>
    <name type="common">Yellow koji mold</name>
    <dbReference type="NCBI Taxonomy" id="1160506"/>
    <lineage>
        <taxon>Eukaryota</taxon>
        <taxon>Fungi</taxon>
        <taxon>Dikarya</taxon>
        <taxon>Ascomycota</taxon>
        <taxon>Pezizomycotina</taxon>
        <taxon>Eurotiomycetes</taxon>
        <taxon>Eurotiomycetidae</taxon>
        <taxon>Eurotiales</taxon>
        <taxon>Aspergillaceae</taxon>
        <taxon>Aspergillus</taxon>
        <taxon>Aspergillus subgen. Circumdati</taxon>
    </lineage>
</organism>
<feature type="compositionally biased region" description="Acidic residues" evidence="1">
    <location>
        <begin position="2431"/>
        <end position="2447"/>
    </location>
</feature>
<feature type="domain" description="U3 small nucleolar RNA-associated protein 20" evidence="3">
    <location>
        <begin position="1695"/>
        <end position="1912"/>
    </location>
</feature>
<dbReference type="OrthoDB" id="360653at2759"/>
<feature type="compositionally biased region" description="Basic residues" evidence="1">
    <location>
        <begin position="2591"/>
        <end position="2604"/>
    </location>
</feature>
<feature type="domain" description="U3 small nucleolar RNA-associated protein 20 C-terminal" evidence="4">
    <location>
        <begin position="2334"/>
        <end position="2607"/>
    </location>
</feature>
<evidence type="ECO:0000259" key="3">
    <source>
        <dbReference type="Pfam" id="PF20416"/>
    </source>
</evidence>
<dbReference type="InterPro" id="IPR057525">
    <property type="entry name" value="UTP20_C"/>
</dbReference>
<proteinExistence type="predicted"/>
<dbReference type="InterPro" id="IPR011430">
    <property type="entry name" value="UTP20_N"/>
</dbReference>
<evidence type="ECO:0000259" key="4">
    <source>
        <dbReference type="Pfam" id="PF23099"/>
    </source>
</evidence>
<dbReference type="GO" id="GO:0030686">
    <property type="term" value="C:90S preribosome"/>
    <property type="evidence" value="ECO:0007669"/>
    <property type="project" value="TreeGrafter"/>
</dbReference>
<feature type="region of interest" description="Disordered" evidence="1">
    <location>
        <begin position="2424"/>
        <end position="2450"/>
    </location>
</feature>
<protein>
    <submittedName>
        <fullName evidence="5">DRIM (Down-regulated in metastasis)-like protein</fullName>
    </submittedName>
</protein>
<accession>I8TFQ9</accession>
<dbReference type="PANTHER" id="PTHR17695:SF11">
    <property type="entry name" value="SMALL SUBUNIT PROCESSOME COMPONENT 20 HOMOLOG"/>
    <property type="match status" value="1"/>
</dbReference>
<evidence type="ECO:0000313" key="5">
    <source>
        <dbReference type="EMBL" id="EIT72860.1"/>
    </source>
</evidence>
<dbReference type="Proteomes" id="UP000002812">
    <property type="component" value="Unassembled WGS sequence"/>
</dbReference>
<dbReference type="SUPFAM" id="SSF48371">
    <property type="entry name" value="ARM repeat"/>
    <property type="match status" value="2"/>
</dbReference>
<dbReference type="Pfam" id="PF23099">
    <property type="entry name" value="UTP20_C"/>
    <property type="match status" value="1"/>
</dbReference>
<dbReference type="HOGENOM" id="CLU_000327_0_0_1"/>
<dbReference type="InterPro" id="IPR052575">
    <property type="entry name" value="SSU_processome_comp_20"/>
</dbReference>
<evidence type="ECO:0000259" key="2">
    <source>
        <dbReference type="Pfam" id="PF07539"/>
    </source>
</evidence>
<gene>
    <name evidence="5" type="ORF">Ao3042_00876</name>
</gene>
<sequence>MVAASSASRAKPVKRVKKGTETTKNYRFEGFSQRVAKLKIDPIHRVRRPSFGEDEGDANSSHFRSAFDHWTELNLSNNFAQFARRVNPLCESLVQILYHEEKIMNLLVEFIEKRDHLSMEPLLSLLAQFARDLGVKFEKHFATSVTLVASVAATHPEVEVVEWSFTCLAWIFKFLSRLLVPDLRQLLGIMTPYLGKERQKPFVARFAAESMSFLIRKAGLVYYKNSTPLQRAISFLLDDLHQTAVDNKNVEIYKEGLMAMFSDAIKGVKYGLHSNGTDIFKAILENMCTDDDLRSSLGLDVASGILTNIIHNTTPDTFEPIVDTIKSHIEARCRKADKRRAMACCRLIFVCVSTRKGLRVKNWKNVHQALLLLLQSAAAAPGAYAEAIPQLLTAVAYALQVSPMDEMLPFMRTIMETVTSDPLSNYFLSFCATFSEWGAERFHSVILPYFQKFVNTSWKEQEYELCLILLRLNQAGCITSEVSKPGYISCPAPWKAKIKKTLKTQRPGETEVTLLNAYSKLPSALSLSTEPSLLPEMTQSLHDHVSRALEINESEPSLSTKFFVGQGFKTYVELASICGGVDSNLWDQISNVASTYSRLPVFLEATLAYVSACSKELDLNKPALGDFADVLITNLAGPSHELRLVSLKILREIVQASGDDTSPISLAIQIEESPLTLQSARELAMHVRKMAISYPQVASRRWMSRLIPNFLFGLFSKKMAPLWDDSAAALKSISEHADGEKIVSDLAIQWLQERGSPASAEDTEDDSNTDSFVSGDYQCFNAAKVESVSTTNFEAAEPISMLTQRLEKDHQFSEVIPAAPRTQALRVLNAAPNIAEKRSRQVVPLFLSWATRDEEDIPSTTDLKSSESSSYIPWGFHDRLAFLGLFGQYLNPRVLFRASEVHDALLGLLCHGNSEIQKAALKALFTWKSQGIVPYKENLLNILDESRFRDELSAFVQVGGEDSMIEEAHRDELLPVLLRLLYGRMISKAGASASQAGQAGRRKAVLRTLAQLPDNEFQLFIQISFGPLGDVHLVQNSEIDQEVFTRELASPRRQMGLLRMIETVFESLQSKMTPYAERSMEVVLYCLVRACRELEKSQPENVADSQEGKLLTVLRNIRSTCIKCLDLIFSVSLDRDWTPFVRVIFNETINPRLENFATETTQGVSSLLRLFHTWATAPRSSFYLVQYNDALLMKVVDCLAVDSTRDEVKVFIMDEILVPLVGLATGKELREQEEMSDIPADEIRSVVLAPYLDHTLSHLGNLLKRGPSRPVLISGVQTLSLMAPCVESSKETSSLVNITTYLLRQPPDRVSPKTKSGLLRILEHFLPLYDPKEDSELFQEVFDAVSSMFDYFKDEANREVLSRVFSAFAKHDPELVKVAALCEDLNSVSRKKLEVDFERRLQAFREINDGLWEKFNARQWRPVLYNMLYHVKDDEELAIRSSASFGLKRFMERATLATDKNVEEFEPLVKDVLFPSLQNGIRQKSELVRMEFLSALGYFVKLNPDRPNVQDMHDLLVDDDDEASFFNNVLHIQQHRRLRALRRLAAEASKGKLQASNISTIFIPLNEHFVFDEEADEATHNLIAEAVATIGALAEWLDWNQFRAIFRRYKGYMQSKPEMEKNILRLLGRMSDALTTAMNQINVPKATTEDQMEGVETSVPSQCTLARTIPSTSKVASELTTNFTPFLTNFVHHKDEAQMSLRLPASVTTIKLLKLLPEQDMTIRLPAVLLDVCSILKSRAQDSRDTARKTLNDIALLLGPVYFGYILKELRTTLTKGYQLHVLSFTVHSMLVATTDDFKQGDLDYCLADLSAVVMDDTFGTVGQEKDAEDYVSKMKEVKSNKSYDSIELLAKNSTIGNLSNLIRPLQSLLKEKLTSTIVRKADELLRRIGIGLLRNPGAENRDILMFCYEVIKESYQEPVQTAKKALSASEEHFLIKLHGPKRGEKRGTTSSYAYKLTRFALDVLRSVLSKFDSLLTPANVAGFLPIIGDSLVQGQEEVKISALRLLSTMIKLPLAELDNNSHVYLTEAVKIIKEAPSTNTEAAQASLKLIAAMLRERKSTKLRDGHLSYLLQRLTSDIEEPDRQGITFNFIRAVMSRKFVVTEMYELVDHIATMMVTNQTRSARDLARGVYIHFLIEYPQAKNRWTKQLAFLAKNLEYKHSEGRQSVMEAIHTLLSKTGQELAQDIIGTFFLPVVIAMANDDASECRELAGALLSQFYSRADSETMKTMLVPLHSWLEQTDNLLLTGTGLHALRIYFEAEDTTKEKEARFVRELLPSIMQPVLEAEDTENWQTLYYALQLYAKLCKSVPAIALAKESATNWTAIRECLFYPHAWVKTSASNLVGTWLADLAKSNATSGYSSLPLENASGLALDRDAMLQLIRASVRCLRTPAVSEELAMQTVRNIIFITRCCAQNGLEFSRRGDKAAESDASDSEESDDENEEDQPADSAKPAIRYIFEQVSSVLRRELLTTRANSLIPKTASIGLLAALCRHLDAEQIQPSIPIILIPLQHMTDSSIPPPRSSDPVFRESYKALVSNCHEVLDLIQKKLGTSEFVKQMALVQEKIKEKREGRRVKRRIEAVTEPEKFGREKKRRNDRKRDKRKEKGMEHRSKRRGCQSSFIIH</sequence>
<dbReference type="InterPro" id="IPR011989">
    <property type="entry name" value="ARM-like"/>
</dbReference>
<dbReference type="Gene3D" id="1.25.10.10">
    <property type="entry name" value="Leucine-rich Repeat Variant"/>
    <property type="match status" value="2"/>
</dbReference>
<name>I8TFQ9_ASPO3</name>
<feature type="domain" description="U3 small nucleolar RNA-associated protein 20 N-terminal" evidence="2">
    <location>
        <begin position="874"/>
        <end position="1485"/>
    </location>
</feature>
<dbReference type="Pfam" id="PF20416">
    <property type="entry name" value="UTP20"/>
    <property type="match status" value="1"/>
</dbReference>
<feature type="region of interest" description="Disordered" evidence="1">
    <location>
        <begin position="2584"/>
        <end position="2625"/>
    </location>
</feature>
<dbReference type="Pfam" id="PF07539">
    <property type="entry name" value="UTP20_N"/>
    <property type="match status" value="1"/>
</dbReference>
<dbReference type="InterPro" id="IPR016024">
    <property type="entry name" value="ARM-type_fold"/>
</dbReference>
<dbReference type="InterPro" id="IPR046523">
    <property type="entry name" value="UTP20_dom"/>
</dbReference>
<dbReference type="EMBL" id="AKHY01000211">
    <property type="protein sequence ID" value="EIT72860.1"/>
    <property type="molecule type" value="Genomic_DNA"/>
</dbReference>
<evidence type="ECO:0000256" key="1">
    <source>
        <dbReference type="SAM" id="MobiDB-lite"/>
    </source>
</evidence>
<reference evidence="5 6" key="1">
    <citation type="journal article" date="2012" name="Eukaryot. Cell">
        <title>Draft genome sequence of Aspergillus oryzae strain 3.042.</title>
        <authorList>
            <person name="Zhao G."/>
            <person name="Yao Y."/>
            <person name="Qi W."/>
            <person name="Wang C."/>
            <person name="Hou L."/>
            <person name="Zeng B."/>
            <person name="Cao X."/>
        </authorList>
    </citation>
    <scope>NUCLEOTIDE SEQUENCE [LARGE SCALE GENOMIC DNA]</scope>
    <source>
        <strain evidence="5 6">3.042</strain>
    </source>
</reference>
<dbReference type="PANTHER" id="PTHR17695">
    <property type="entry name" value="SMALL SUBUNIT PROCESSOME COMPONENT 20 HOMOLOG"/>
    <property type="match status" value="1"/>
</dbReference>
<comment type="caution">
    <text evidence="5">The sequence shown here is derived from an EMBL/GenBank/DDBJ whole genome shotgun (WGS) entry which is preliminary data.</text>
</comment>
<evidence type="ECO:0000313" key="6">
    <source>
        <dbReference type="Proteomes" id="UP000002812"/>
    </source>
</evidence>
<reference evidence="6" key="2">
    <citation type="submission" date="2012-06" db="EMBL/GenBank/DDBJ databases">
        <title>Comparative genomic analyses of Aspergillus oryzae 3.042 and A. oryzae RIB40 for soy-sauce fermentation.</title>
        <authorList>
            <person name="Zhao G."/>
            <person name="Hou L."/>
            <person name="Wang C."/>
            <person name="Cao X."/>
        </authorList>
    </citation>
    <scope>NUCLEOTIDE SEQUENCE [LARGE SCALE GENOMIC DNA]</scope>
    <source>
        <strain evidence="6">3.042</strain>
    </source>
</reference>